<proteinExistence type="predicted"/>
<organism evidence="1 2">
    <name type="scientific">Rhodofomes roseus</name>
    <dbReference type="NCBI Taxonomy" id="34475"/>
    <lineage>
        <taxon>Eukaryota</taxon>
        <taxon>Fungi</taxon>
        <taxon>Dikarya</taxon>
        <taxon>Basidiomycota</taxon>
        <taxon>Agaricomycotina</taxon>
        <taxon>Agaricomycetes</taxon>
        <taxon>Polyporales</taxon>
        <taxon>Rhodofomes</taxon>
    </lineage>
</organism>
<dbReference type="Proteomes" id="UP000814176">
    <property type="component" value="Unassembled WGS sequence"/>
</dbReference>
<evidence type="ECO:0000313" key="1">
    <source>
        <dbReference type="EMBL" id="KAH9830326.1"/>
    </source>
</evidence>
<keyword evidence="2" id="KW-1185">Reference proteome</keyword>
<dbReference type="GeneID" id="72005887"/>
<evidence type="ECO:0000313" key="2">
    <source>
        <dbReference type="Proteomes" id="UP000814176"/>
    </source>
</evidence>
<dbReference type="EMBL" id="JADCUA010000032">
    <property type="protein sequence ID" value="KAH9830326.1"/>
    <property type="molecule type" value="Genomic_DNA"/>
</dbReference>
<dbReference type="RefSeq" id="XP_047773648.1">
    <property type="nucleotide sequence ID" value="XM_047925155.1"/>
</dbReference>
<dbReference type="PANTHER" id="PTHR33266">
    <property type="entry name" value="CHROMOSOME 15, WHOLE GENOME SHOTGUN SEQUENCE"/>
    <property type="match status" value="1"/>
</dbReference>
<gene>
    <name evidence="1" type="ORF">C8Q71DRAFT_786836</name>
</gene>
<reference evidence="1 2" key="1">
    <citation type="journal article" date="2021" name="Environ. Microbiol.">
        <title>Gene family expansions and transcriptome signatures uncover fungal adaptations to wood decay.</title>
        <authorList>
            <person name="Hage H."/>
            <person name="Miyauchi S."/>
            <person name="Viragh M."/>
            <person name="Drula E."/>
            <person name="Min B."/>
            <person name="Chaduli D."/>
            <person name="Navarro D."/>
            <person name="Favel A."/>
            <person name="Norest M."/>
            <person name="Lesage-Meessen L."/>
            <person name="Balint B."/>
            <person name="Merenyi Z."/>
            <person name="de Eugenio L."/>
            <person name="Morin E."/>
            <person name="Martinez A.T."/>
            <person name="Baldrian P."/>
            <person name="Stursova M."/>
            <person name="Martinez M.J."/>
            <person name="Novotny C."/>
            <person name="Magnuson J.K."/>
            <person name="Spatafora J.W."/>
            <person name="Maurice S."/>
            <person name="Pangilinan J."/>
            <person name="Andreopoulos W."/>
            <person name="LaButti K."/>
            <person name="Hundley H."/>
            <person name="Na H."/>
            <person name="Kuo A."/>
            <person name="Barry K."/>
            <person name="Lipzen A."/>
            <person name="Henrissat B."/>
            <person name="Riley R."/>
            <person name="Ahrendt S."/>
            <person name="Nagy L.G."/>
            <person name="Grigoriev I.V."/>
            <person name="Martin F."/>
            <person name="Rosso M.N."/>
        </authorList>
    </citation>
    <scope>NUCLEOTIDE SEQUENCE [LARGE SCALE GENOMIC DNA]</scope>
    <source>
        <strain evidence="1 2">CIRM-BRFM 1785</strain>
    </source>
</reference>
<comment type="caution">
    <text evidence="1">The sequence shown here is derived from an EMBL/GenBank/DDBJ whole genome shotgun (WGS) entry which is preliminary data.</text>
</comment>
<protein>
    <submittedName>
        <fullName evidence="1">Uncharacterized protein</fullName>
    </submittedName>
</protein>
<accession>A0ABQ8K0X7</accession>
<sequence length="783" mass="87907">MRRRPVTYEWQKLALQTAWGQPYRGRAHVDLMNHLRQHSWSPRLPTIHDFSIVQSSLTGKSRMLDELAKEHLVIPIVLASGDVVRDYAMPPYPPPDYAVTKFLNGLARSTTITYECIVFVQALLQHTLDVLQHSFVEEANNGFHCLCSAFREKMQEGMRWGGHGTYRTTFYDNVMSLFHKLSSTHLDQRQWSYRTFPVANVCARLMRFLYQVTKDTRLCSDKPGSIPPREVLHEYHPMVIIAFDNVQHLTDGSDAHNHIDSGKRPKCNVAVELKRVFTQLTSRYPVIGLFLSSSPSLLSETVQSMSPAYVDSETRIQDGSLPVWMELEFDLAACKISIPDGFSLTEVSSDEYICHLGRVGFGSLWDAGVAQWREDAVPLAAQQLMHTHHLDQSGMASAQMLACVSQRLALNLDTILVSAEQLASMRQVQDHMRLCFFNKVSREESALEAMSQSGSEPLLAEAAYYAVHRCAVNLVTVLKTILADIPVVAVNGGQLLTCLLLTLARDATVGEPDAHGRPAPGPGGRSGRIMDAGDFFRTMFTFMRASRVGLIASHTEVGSSIDQERLLADFERDFSDCQMYFNHFVSVPQRVLRMSYLHALLARGAAACCSQLDSPIDAVLTMVEGGRAEKGRVNLILSKAVLSRDGLPAEDTFSAMDPYTLGIWDSDYVPQKPLIRIAFAFDVPRALSGFHIARRENVDGQQRSYASYDIRIAGLSPDTTDVVNADTEQEAKDILLMSRTLKTRFNPDPYRGNRVPVQMYSFSMRPGADTYYEHWHRWTKGVR</sequence>
<name>A0ABQ8K0X7_9APHY</name>
<dbReference type="PANTHER" id="PTHR33266:SF1">
    <property type="entry name" value="F-BOX DOMAIN-CONTAINING PROTEIN"/>
    <property type="match status" value="1"/>
</dbReference>